<reference evidence="2" key="1">
    <citation type="submission" date="2018-05" db="EMBL/GenBank/DDBJ databases">
        <title>The mitochondrial genome of the banana pathogen Mycosphaerella (synonym: Pseudocercospora) fijiensis contains several pseudogenes, multiple changes of direction and a reassigned tRNA gene.</title>
        <authorList>
            <person name="Goodwin S.B."/>
            <person name="McCorison C.B."/>
            <person name="Grimwood J."/>
            <person name="Grigoriev I.V."/>
            <person name="Kema G.H.J."/>
        </authorList>
    </citation>
    <scope>NUCLEOTIDE SEQUENCE</scope>
    <source>
        <strain evidence="2">IPO323</strain>
    </source>
</reference>
<sequence>MAKQVELPSDKSSDQLDGKFDESFIPTAKHRTIVKDENLDKDESSKVFDVSAKYNQELTGLTLEDTLKERRGVIKQKDYSILGEINPTEYDNNMPETAKILPETIEQQQPHNLDEVRKLSITSQLWHRKYHLLDADGFWWRKREEQNDK</sequence>
<accession>A0A3G2SCV0</accession>
<geneLocation type="mitochondrion" evidence="2"/>
<feature type="region of interest" description="Disordered" evidence="1">
    <location>
        <begin position="1"/>
        <end position="20"/>
    </location>
</feature>
<name>A0A3G2SCV0_ZYMTR</name>
<feature type="compositionally biased region" description="Basic and acidic residues" evidence="1">
    <location>
        <begin position="8"/>
        <end position="20"/>
    </location>
</feature>
<evidence type="ECO:0000256" key="1">
    <source>
        <dbReference type="SAM" id="MobiDB-lite"/>
    </source>
</evidence>
<evidence type="ECO:0000313" key="2">
    <source>
        <dbReference type="EMBL" id="AYO45636.1"/>
    </source>
</evidence>
<protein>
    <submittedName>
        <fullName evidence="2">Uncharacterized protein</fullName>
    </submittedName>
</protein>
<keyword evidence="2" id="KW-0496">Mitochondrion</keyword>
<organism evidence="2">
    <name type="scientific">Zymoseptoria tritici</name>
    <name type="common">Speckled leaf blotch fungus</name>
    <name type="synonym">Septoria tritici</name>
    <dbReference type="NCBI Taxonomy" id="1047171"/>
    <lineage>
        <taxon>Eukaryota</taxon>
        <taxon>Fungi</taxon>
        <taxon>Dikarya</taxon>
        <taxon>Ascomycota</taxon>
        <taxon>Pezizomycotina</taxon>
        <taxon>Dothideomycetes</taxon>
        <taxon>Dothideomycetidae</taxon>
        <taxon>Mycosphaerellales</taxon>
        <taxon>Mycosphaerellaceae</taxon>
        <taxon>Zymoseptoria</taxon>
    </lineage>
</organism>
<dbReference type="AlphaFoldDB" id="A0A3G2SCV0"/>
<dbReference type="EMBL" id="MH374028">
    <property type="protein sequence ID" value="AYO45636.1"/>
    <property type="molecule type" value="Genomic_DNA"/>
</dbReference>
<proteinExistence type="predicted"/>
<gene>
    <name evidence="2" type="primary">orf149</name>
</gene>